<dbReference type="InterPro" id="IPR006626">
    <property type="entry name" value="PbH1"/>
</dbReference>
<reference evidence="2 3" key="1">
    <citation type="submission" date="2019-08" db="EMBL/GenBank/DDBJ databases">
        <title>Bioinformatics analysis of the strain L3 and L5.</title>
        <authorList>
            <person name="Li X."/>
        </authorList>
    </citation>
    <scope>NUCLEOTIDE SEQUENCE [LARGE SCALE GENOMIC DNA]</scope>
    <source>
        <strain evidence="2 3">L5</strain>
    </source>
</reference>
<protein>
    <submittedName>
        <fullName evidence="2">Nitrous oxide reductase family maturation protein NosD</fullName>
    </submittedName>
</protein>
<dbReference type="NCBIfam" id="TIGR03804">
    <property type="entry name" value="para_beta_helix"/>
    <property type="match status" value="1"/>
</dbReference>
<evidence type="ECO:0000259" key="1">
    <source>
        <dbReference type="SMART" id="SM00722"/>
    </source>
</evidence>
<feature type="domain" description="Carbohydrate-binding/sugar hydrolysis" evidence="1">
    <location>
        <begin position="44"/>
        <end position="192"/>
    </location>
</feature>
<keyword evidence="3" id="KW-1185">Reference proteome</keyword>
<dbReference type="SMART" id="SM00710">
    <property type="entry name" value="PbH1"/>
    <property type="match status" value="9"/>
</dbReference>
<dbReference type="InterPro" id="IPR011050">
    <property type="entry name" value="Pectin_lyase_fold/virulence"/>
</dbReference>
<dbReference type="InterPro" id="IPR026464">
    <property type="entry name" value="NosD_copper_fam"/>
</dbReference>
<evidence type="ECO:0000313" key="2">
    <source>
        <dbReference type="EMBL" id="KAA0010288.1"/>
    </source>
</evidence>
<dbReference type="InterPro" id="IPR012334">
    <property type="entry name" value="Pectin_lyas_fold"/>
</dbReference>
<dbReference type="InterPro" id="IPR006633">
    <property type="entry name" value="Carb-bd_sugar_hydrolysis-dom"/>
</dbReference>
<dbReference type="Proteomes" id="UP000486760">
    <property type="component" value="Unassembled WGS sequence"/>
</dbReference>
<proteinExistence type="predicted"/>
<dbReference type="Gene3D" id="2.160.20.10">
    <property type="entry name" value="Single-stranded right-handed beta-helix, Pectin lyase-like"/>
    <property type="match status" value="1"/>
</dbReference>
<dbReference type="InterPro" id="IPR022441">
    <property type="entry name" value="Para_beta_helix_rpt-2"/>
</dbReference>
<evidence type="ECO:0000313" key="3">
    <source>
        <dbReference type="Proteomes" id="UP000486760"/>
    </source>
</evidence>
<organism evidence="2 3">
    <name type="scientific">Billgrantia pellis</name>
    <dbReference type="NCBI Taxonomy" id="2606936"/>
    <lineage>
        <taxon>Bacteria</taxon>
        <taxon>Pseudomonadati</taxon>
        <taxon>Pseudomonadota</taxon>
        <taxon>Gammaproteobacteria</taxon>
        <taxon>Oceanospirillales</taxon>
        <taxon>Halomonadaceae</taxon>
        <taxon>Billgrantia</taxon>
    </lineage>
</organism>
<dbReference type="NCBIfam" id="TIGR04247">
    <property type="entry name" value="NosD_copper_fam"/>
    <property type="match status" value="1"/>
</dbReference>
<feature type="domain" description="Carbohydrate-binding/sugar hydrolysis" evidence="1">
    <location>
        <begin position="198"/>
        <end position="374"/>
    </location>
</feature>
<dbReference type="AlphaFoldDB" id="A0A7V7FX57"/>
<dbReference type="SMART" id="SM00722">
    <property type="entry name" value="CASH"/>
    <property type="match status" value="2"/>
</dbReference>
<comment type="caution">
    <text evidence="2">The sequence shown here is derived from an EMBL/GenBank/DDBJ whole genome shotgun (WGS) entry which is preliminary data.</text>
</comment>
<gene>
    <name evidence="2" type="primary">nosD</name>
    <name evidence="2" type="ORF">F0A17_17615</name>
</gene>
<name>A0A7V7FX57_9GAMM</name>
<dbReference type="RefSeq" id="WP_149329670.1">
    <property type="nucleotide sequence ID" value="NZ_VTPY01000007.1"/>
</dbReference>
<dbReference type="SUPFAM" id="SSF51126">
    <property type="entry name" value="Pectin lyase-like"/>
    <property type="match status" value="1"/>
</dbReference>
<dbReference type="InterPro" id="IPR007742">
    <property type="entry name" value="NosD_dom"/>
</dbReference>
<dbReference type="EMBL" id="VTPY01000007">
    <property type="protein sequence ID" value="KAA0010288.1"/>
    <property type="molecule type" value="Genomic_DNA"/>
</dbReference>
<sequence length="436" mass="48286">MTRRPFFGVPILILTAWLLVPGQLLAADWQARPGESLQPLVERASDGDRLLLPAGRYPGPLMLVRTLSVEAEPGAVIDAGGSGHGVIVTAPGSVIDGLTVENWGRDLTAMDTGILVARTATGSVIRRSRLEGPGFGIRLDSVHEVDVHDNVIRGDTSLRSQDRGNGIHLYNVRDARVEGNDIRDVRDGIYIDTSSQSLLRGNVMQDLRYGVHYMYAHDNRLEENLTRNTRTGYALMQSRHLTVTDNRSEGDLNYGILMNNITDSTLRGNRIRDVRQPLDASGEGMVSGAEGKALFVYNAQFNRFEGNRLAASDIGIHLTAGSEDNAVVGNAFIDNRQQVMYVATRTQEWTENGRGNYWSDYLGWDLAGDGVGDTPYEPNDAMDRLLWRYPVARLLMHSPAVLTLRWVQRQFPVFRPQGVKDSAPLMMEPHFGDSDT</sequence>
<accession>A0A7V7FX57</accession>
<dbReference type="Pfam" id="PF05048">
    <property type="entry name" value="NosD"/>
    <property type="match status" value="1"/>
</dbReference>